<name>A0A4P9W821_9FUNG</name>
<evidence type="ECO:0000313" key="2">
    <source>
        <dbReference type="Proteomes" id="UP000269721"/>
    </source>
</evidence>
<dbReference type="Proteomes" id="UP000269721">
    <property type="component" value="Unassembled WGS sequence"/>
</dbReference>
<evidence type="ECO:0000313" key="1">
    <source>
        <dbReference type="EMBL" id="RKO87208.1"/>
    </source>
</evidence>
<gene>
    <name evidence="1" type="ORF">BDK51DRAFT_46686</name>
</gene>
<dbReference type="AlphaFoldDB" id="A0A4P9W821"/>
<sequence>MSQDEVNLAIECQDFPSIFRATAARDEPIHAADGDVLAIALDHSAFYVQLPPFYSPHPVWLPHDAVHVDPSDTQLLPAPSTKLQRFRYVFRATAARDVPAHTGDGDLIVREGDPFVVLGIRVDPSAFYIHLPAPPSPHPVWLPYDAVRVRTSAGVQQGEGRYRHEEALATTVRNIAAPLDPPDFLPLDVSFRPLRHPCSQTMPNIQDELASSVLDWFPLSGETSIESSWVSSDYSQVTLPPFLAQDLATEGASS</sequence>
<dbReference type="EMBL" id="KZ997595">
    <property type="protein sequence ID" value="RKO87208.1"/>
    <property type="molecule type" value="Genomic_DNA"/>
</dbReference>
<proteinExistence type="predicted"/>
<accession>A0A4P9W821</accession>
<reference evidence="2" key="1">
    <citation type="journal article" date="2018" name="Nat. Microbiol.">
        <title>Leveraging single-cell genomics to expand the fungal tree of life.</title>
        <authorList>
            <person name="Ahrendt S.R."/>
            <person name="Quandt C.A."/>
            <person name="Ciobanu D."/>
            <person name="Clum A."/>
            <person name="Salamov A."/>
            <person name="Andreopoulos B."/>
            <person name="Cheng J.F."/>
            <person name="Woyke T."/>
            <person name="Pelin A."/>
            <person name="Henrissat B."/>
            <person name="Reynolds N.K."/>
            <person name="Benny G.L."/>
            <person name="Smith M.E."/>
            <person name="James T.Y."/>
            <person name="Grigoriev I.V."/>
        </authorList>
    </citation>
    <scope>NUCLEOTIDE SEQUENCE [LARGE SCALE GENOMIC DNA]</scope>
</reference>
<protein>
    <submittedName>
        <fullName evidence="1">Uncharacterized protein</fullName>
    </submittedName>
</protein>
<organism evidence="1 2">
    <name type="scientific">Blyttiomyces helicus</name>
    <dbReference type="NCBI Taxonomy" id="388810"/>
    <lineage>
        <taxon>Eukaryota</taxon>
        <taxon>Fungi</taxon>
        <taxon>Fungi incertae sedis</taxon>
        <taxon>Chytridiomycota</taxon>
        <taxon>Chytridiomycota incertae sedis</taxon>
        <taxon>Chytridiomycetes</taxon>
        <taxon>Chytridiomycetes incertae sedis</taxon>
        <taxon>Blyttiomyces</taxon>
    </lineage>
</organism>
<keyword evidence="2" id="KW-1185">Reference proteome</keyword>